<reference evidence="3" key="1">
    <citation type="submission" date="2021-02" db="EMBL/GenBank/DDBJ databases">
        <authorList>
            <person name="Nowell W R."/>
        </authorList>
    </citation>
    <scope>NUCLEOTIDE SEQUENCE</scope>
</reference>
<evidence type="ECO:0000313" key="8">
    <source>
        <dbReference type="Proteomes" id="UP000663833"/>
    </source>
</evidence>
<name>A0A818IXV7_9BILA</name>
<dbReference type="Proteomes" id="UP000663862">
    <property type="component" value="Unassembled WGS sequence"/>
</dbReference>
<dbReference type="InterPro" id="IPR058519">
    <property type="entry name" value="DUF8206"/>
</dbReference>
<dbReference type="PANTHER" id="PTHR32046:SF11">
    <property type="entry name" value="IMMUNE-ASSOCIATED NUCLEOTIDE-BINDING PROTEIN 10-LIKE"/>
    <property type="match status" value="1"/>
</dbReference>
<dbReference type="AlphaFoldDB" id="A0A818IXV7"/>
<dbReference type="PANTHER" id="PTHR32046">
    <property type="entry name" value="G DOMAIN-CONTAINING PROTEIN"/>
    <property type="match status" value="1"/>
</dbReference>
<evidence type="ECO:0000259" key="1">
    <source>
        <dbReference type="Pfam" id="PF26633"/>
    </source>
</evidence>
<dbReference type="Proteomes" id="UP000663833">
    <property type="component" value="Unassembled WGS sequence"/>
</dbReference>
<dbReference type="EMBL" id="CAJNYD010003617">
    <property type="protein sequence ID" value="CAF3531936.1"/>
    <property type="molecule type" value="Genomic_DNA"/>
</dbReference>
<dbReference type="EMBL" id="CAJOBQ010001928">
    <property type="protein sequence ID" value="CAF4526817.1"/>
    <property type="molecule type" value="Genomic_DNA"/>
</dbReference>
<keyword evidence="9" id="KW-1185">Reference proteome</keyword>
<evidence type="ECO:0000313" key="6">
    <source>
        <dbReference type="EMBL" id="CAF4452616.1"/>
    </source>
</evidence>
<proteinExistence type="predicted"/>
<evidence type="ECO:0000313" key="9">
    <source>
        <dbReference type="Proteomes" id="UP000663873"/>
    </source>
</evidence>
<feature type="domain" description="DUF8206" evidence="1">
    <location>
        <begin position="345"/>
        <end position="424"/>
    </location>
</feature>
<dbReference type="EMBL" id="CAJNXB010005155">
    <property type="protein sequence ID" value="CAF3412102.1"/>
    <property type="molecule type" value="Genomic_DNA"/>
</dbReference>
<evidence type="ECO:0000313" key="5">
    <source>
        <dbReference type="EMBL" id="CAF4358477.1"/>
    </source>
</evidence>
<dbReference type="EMBL" id="CAJOBP010002504">
    <property type="protein sequence ID" value="CAF4358477.1"/>
    <property type="molecule type" value="Genomic_DNA"/>
</dbReference>
<evidence type="ECO:0000313" key="3">
    <source>
        <dbReference type="EMBL" id="CAF3531936.1"/>
    </source>
</evidence>
<dbReference type="Pfam" id="PF26633">
    <property type="entry name" value="DUF8206"/>
    <property type="match status" value="1"/>
</dbReference>
<dbReference type="Proteomes" id="UP000663869">
    <property type="component" value="Unassembled WGS sequence"/>
</dbReference>
<dbReference type="EMBL" id="CAJNYU010003737">
    <property type="protein sequence ID" value="CAF3698266.1"/>
    <property type="molecule type" value="Genomic_DNA"/>
</dbReference>
<evidence type="ECO:0000313" key="2">
    <source>
        <dbReference type="EMBL" id="CAF3412102.1"/>
    </source>
</evidence>
<organism evidence="3 8">
    <name type="scientific">Rotaria socialis</name>
    <dbReference type="NCBI Taxonomy" id="392032"/>
    <lineage>
        <taxon>Eukaryota</taxon>
        <taxon>Metazoa</taxon>
        <taxon>Spiralia</taxon>
        <taxon>Gnathifera</taxon>
        <taxon>Rotifera</taxon>
        <taxon>Eurotatoria</taxon>
        <taxon>Bdelloidea</taxon>
        <taxon>Philodinida</taxon>
        <taxon>Philodinidae</taxon>
        <taxon>Rotaria</taxon>
    </lineage>
</organism>
<dbReference type="EMBL" id="CAJOBO010002470">
    <property type="protein sequence ID" value="CAF4452616.1"/>
    <property type="molecule type" value="Genomic_DNA"/>
</dbReference>
<accession>A0A818IXV7</accession>
<evidence type="ECO:0000313" key="4">
    <source>
        <dbReference type="EMBL" id="CAF3698266.1"/>
    </source>
</evidence>
<dbReference type="SUPFAM" id="SSF52540">
    <property type="entry name" value="P-loop containing nucleoside triphosphate hydrolases"/>
    <property type="match status" value="2"/>
</dbReference>
<evidence type="ECO:0000313" key="7">
    <source>
        <dbReference type="EMBL" id="CAF4526817.1"/>
    </source>
</evidence>
<dbReference type="Proteomes" id="UP000663851">
    <property type="component" value="Unassembled WGS sequence"/>
</dbReference>
<dbReference type="OrthoDB" id="2386367at2759"/>
<dbReference type="Proteomes" id="UP000663825">
    <property type="component" value="Unassembled WGS sequence"/>
</dbReference>
<dbReference type="Proteomes" id="UP000663873">
    <property type="component" value="Unassembled WGS sequence"/>
</dbReference>
<protein>
    <recommendedName>
        <fullName evidence="1">DUF8206 domain-containing protein</fullName>
    </recommendedName>
</protein>
<dbReference type="Gene3D" id="3.40.50.300">
    <property type="entry name" value="P-loop containing nucleotide triphosphate hydrolases"/>
    <property type="match status" value="1"/>
</dbReference>
<gene>
    <name evidence="4" type="ORF">FME351_LOCUS27535</name>
    <name evidence="6" type="ORF">HFQ381_LOCUS24009</name>
    <name evidence="3" type="ORF">LUA448_LOCUS27017</name>
    <name evidence="2" type="ORF">TIS948_LOCUS28688</name>
    <name evidence="7" type="ORF">TSG867_LOCUS22975</name>
    <name evidence="5" type="ORF">UJA718_LOCUS16273</name>
</gene>
<sequence length="638" mass="73473">MARNYSKRESNYLEPNSYCPPEREINLLLLGPTGVGKTTFINAFANYIVNDTLEEAVKDEIQAIIPSSFSFTLPESFDEKLIHFGDKNEQETLGDKVESNTQLCRSFVFPIGERNLRMIDTPGVGDTRGFEQDKKNFQEILTYIAQYEHLNGVCIMLKPNEERLTIHFRFCVNELLRHLPVDAKENLIFIFTNARSTFFAPGNTKRLIEKMLNEHQTEHGVLVPFSRDNSFLFDSEPFRYLAIIKNGIKLDEEQKASYVKSWDHSVKEYCRLMAHVAALPLLGVSSTLSLNEAEQLIRKLPRPIAETAKLIEENIQLAQEHKKKVLINPENASEGIPQNNAFVVQLKHPRTVCVGEKCCRIIDIGDEKKVEYLHICHNECYLSGVVQEALYDPKLEECTAMNPEDGFCTVCDCHWLQHKHITYDYQTNRTHINSNARTRRSNRQDVSLSDIDRRISELRAEAAKIRDVYIKLARFLHKNSIVSINNDIVEYLQYFIREEQMKQNAGASNRELIAGLRQQLDEFTNNFELFKKAIDEPQESGELTDVLEPENIFDLVGTLYDLPINGRQIKEQVNGIKFSQEKSAAHREKSIRLPAKAAESKVMQELQTIVCRRQTIDLIDTLDQYSKVMQQEYLNSIN</sequence>
<comment type="caution">
    <text evidence="3">The sequence shown here is derived from an EMBL/GenBank/DDBJ whole genome shotgun (WGS) entry which is preliminary data.</text>
</comment>
<dbReference type="InterPro" id="IPR027417">
    <property type="entry name" value="P-loop_NTPase"/>
</dbReference>